<accession>A0A645JBP6</accession>
<dbReference type="AlphaFoldDB" id="A0A645JBP6"/>
<dbReference type="EMBL" id="VSSQ01135844">
    <property type="protein sequence ID" value="MPN60500.1"/>
    <property type="molecule type" value="Genomic_DNA"/>
</dbReference>
<sequence>MAIGDRVKASGAYCNSHNVSFKRTVGRQLGLAVTIFFARGKSARGFGQRLIPLGFAHNDAAWVHAGNQKRQYRFNQALVIGRIQ</sequence>
<organism evidence="1">
    <name type="scientific">bioreactor metagenome</name>
    <dbReference type="NCBI Taxonomy" id="1076179"/>
    <lineage>
        <taxon>unclassified sequences</taxon>
        <taxon>metagenomes</taxon>
        <taxon>ecological metagenomes</taxon>
    </lineage>
</organism>
<comment type="caution">
    <text evidence="1">The sequence shown here is derived from an EMBL/GenBank/DDBJ whole genome shotgun (WGS) entry which is preliminary data.</text>
</comment>
<protein>
    <submittedName>
        <fullName evidence="1">Uncharacterized protein</fullName>
    </submittedName>
</protein>
<proteinExistence type="predicted"/>
<reference evidence="1" key="1">
    <citation type="submission" date="2019-08" db="EMBL/GenBank/DDBJ databases">
        <authorList>
            <person name="Kucharzyk K."/>
            <person name="Murdoch R.W."/>
            <person name="Higgins S."/>
            <person name="Loffler F."/>
        </authorList>
    </citation>
    <scope>NUCLEOTIDE SEQUENCE</scope>
</reference>
<gene>
    <name evidence="1" type="ORF">SDC9_208228</name>
</gene>
<evidence type="ECO:0000313" key="1">
    <source>
        <dbReference type="EMBL" id="MPN60500.1"/>
    </source>
</evidence>
<name>A0A645JBP6_9ZZZZ</name>